<proteinExistence type="predicted"/>
<keyword evidence="3" id="KW-1185">Reference proteome</keyword>
<protein>
    <submittedName>
        <fullName evidence="2">Uncharacterized protein</fullName>
    </submittedName>
</protein>
<reference evidence="2 3" key="2">
    <citation type="submission" date="2019-05" db="EMBL/GenBank/DDBJ databases">
        <title>Glycomyces buryatensis sp. nov.</title>
        <authorList>
            <person name="Nikitina E."/>
        </authorList>
    </citation>
    <scope>NUCLEOTIDE SEQUENCE [LARGE SCALE GENOMIC DNA]</scope>
    <source>
        <strain evidence="2 3">18</strain>
    </source>
</reference>
<accession>A0A4S8QAI3</accession>
<dbReference type="OrthoDB" id="3388794at2"/>
<dbReference type="AlphaFoldDB" id="A0A4S8QAI3"/>
<reference evidence="3" key="1">
    <citation type="submission" date="2019-04" db="EMBL/GenBank/DDBJ databases">
        <title>Nocardioides xinjiangensis sp. nov.</title>
        <authorList>
            <person name="Liu S."/>
        </authorList>
    </citation>
    <scope>NUCLEOTIDE SEQUENCE [LARGE SCALE GENOMIC DNA]</scope>
    <source>
        <strain evidence="3">18</strain>
    </source>
</reference>
<dbReference type="RefSeq" id="WP_136534737.1">
    <property type="nucleotide sequence ID" value="NZ_STGY01000044.1"/>
</dbReference>
<evidence type="ECO:0000256" key="1">
    <source>
        <dbReference type="SAM" id="SignalP"/>
    </source>
</evidence>
<dbReference type="Proteomes" id="UP000308760">
    <property type="component" value="Unassembled WGS sequence"/>
</dbReference>
<keyword evidence="1" id="KW-0732">Signal</keyword>
<organism evidence="2 3">
    <name type="scientific">Glycomyces buryatensis</name>
    <dbReference type="NCBI Taxonomy" id="2570927"/>
    <lineage>
        <taxon>Bacteria</taxon>
        <taxon>Bacillati</taxon>
        <taxon>Actinomycetota</taxon>
        <taxon>Actinomycetes</taxon>
        <taxon>Glycomycetales</taxon>
        <taxon>Glycomycetaceae</taxon>
        <taxon>Glycomyces</taxon>
    </lineage>
</organism>
<sequence>MVIDRTYGRRSAVLSLRRAIGLPRAGDRGNRAALAAAAIASIAASALAAPAAAQTITEGSGDEPVDGPGVMVDDSFAVTTLDWCGYGEFVDYGEGKPGGGKNDDYIRIADNCADGYSIRAQVWVDDVSQGVRINDNGYWGEDVIWDPFPNVKPGQVVELEICLTDSSGGHYECAEQGDVSTDG</sequence>
<evidence type="ECO:0000313" key="2">
    <source>
        <dbReference type="EMBL" id="THV41467.1"/>
    </source>
</evidence>
<gene>
    <name evidence="2" type="ORF">FAB82_11765</name>
</gene>
<comment type="caution">
    <text evidence="2">The sequence shown here is derived from an EMBL/GenBank/DDBJ whole genome shotgun (WGS) entry which is preliminary data.</text>
</comment>
<name>A0A4S8QAI3_9ACTN</name>
<evidence type="ECO:0000313" key="3">
    <source>
        <dbReference type="Proteomes" id="UP000308760"/>
    </source>
</evidence>
<dbReference type="EMBL" id="STGY01000044">
    <property type="protein sequence ID" value="THV41467.1"/>
    <property type="molecule type" value="Genomic_DNA"/>
</dbReference>
<feature type="signal peptide" evidence="1">
    <location>
        <begin position="1"/>
        <end position="48"/>
    </location>
</feature>
<feature type="chain" id="PRO_5039188214" evidence="1">
    <location>
        <begin position="49"/>
        <end position="183"/>
    </location>
</feature>